<protein>
    <submittedName>
        <fullName evidence="1">Uncharacterized protein</fullName>
    </submittedName>
</protein>
<organism evidence="1 2">
    <name type="scientific">Aldrovandia affinis</name>
    <dbReference type="NCBI Taxonomy" id="143900"/>
    <lineage>
        <taxon>Eukaryota</taxon>
        <taxon>Metazoa</taxon>
        <taxon>Chordata</taxon>
        <taxon>Craniata</taxon>
        <taxon>Vertebrata</taxon>
        <taxon>Euteleostomi</taxon>
        <taxon>Actinopterygii</taxon>
        <taxon>Neopterygii</taxon>
        <taxon>Teleostei</taxon>
        <taxon>Notacanthiformes</taxon>
        <taxon>Halosauridae</taxon>
        <taxon>Aldrovandia</taxon>
    </lineage>
</organism>
<dbReference type="EMBL" id="JAINUG010000069">
    <property type="protein sequence ID" value="KAJ8401577.1"/>
    <property type="molecule type" value="Genomic_DNA"/>
</dbReference>
<sequence>MALSWWPLSRHWTLQWSLEDFSRAINAGVTEEESEHVQEASQAADLALTFTSVTTALGVKRLVYRHRAHYHSLCSRIRTS</sequence>
<proteinExistence type="predicted"/>
<accession>A0AAD7WLS3</accession>
<reference evidence="1" key="1">
    <citation type="journal article" date="2023" name="Science">
        <title>Genome structures resolve the early diversification of teleost fishes.</title>
        <authorList>
            <person name="Parey E."/>
            <person name="Louis A."/>
            <person name="Montfort J."/>
            <person name="Bouchez O."/>
            <person name="Roques C."/>
            <person name="Iampietro C."/>
            <person name="Lluch J."/>
            <person name="Castinel A."/>
            <person name="Donnadieu C."/>
            <person name="Desvignes T."/>
            <person name="Floi Bucao C."/>
            <person name="Jouanno E."/>
            <person name="Wen M."/>
            <person name="Mejri S."/>
            <person name="Dirks R."/>
            <person name="Jansen H."/>
            <person name="Henkel C."/>
            <person name="Chen W.J."/>
            <person name="Zahm M."/>
            <person name="Cabau C."/>
            <person name="Klopp C."/>
            <person name="Thompson A.W."/>
            <person name="Robinson-Rechavi M."/>
            <person name="Braasch I."/>
            <person name="Lecointre G."/>
            <person name="Bobe J."/>
            <person name="Postlethwait J.H."/>
            <person name="Berthelot C."/>
            <person name="Roest Crollius H."/>
            <person name="Guiguen Y."/>
        </authorList>
    </citation>
    <scope>NUCLEOTIDE SEQUENCE</scope>
    <source>
        <strain evidence="1">NC1722</strain>
    </source>
</reference>
<evidence type="ECO:0000313" key="1">
    <source>
        <dbReference type="EMBL" id="KAJ8401577.1"/>
    </source>
</evidence>
<evidence type="ECO:0000313" key="2">
    <source>
        <dbReference type="Proteomes" id="UP001221898"/>
    </source>
</evidence>
<name>A0AAD7WLS3_9TELE</name>
<gene>
    <name evidence="1" type="ORF">AAFF_G00378940</name>
</gene>
<dbReference type="Proteomes" id="UP001221898">
    <property type="component" value="Unassembled WGS sequence"/>
</dbReference>
<keyword evidence="2" id="KW-1185">Reference proteome</keyword>
<comment type="caution">
    <text evidence="1">The sequence shown here is derived from an EMBL/GenBank/DDBJ whole genome shotgun (WGS) entry which is preliminary data.</text>
</comment>
<dbReference type="AlphaFoldDB" id="A0AAD7WLS3"/>